<dbReference type="InterPro" id="IPR003691">
    <property type="entry name" value="FluC"/>
</dbReference>
<dbReference type="PANTHER" id="PTHR28259:SF1">
    <property type="entry name" value="FLUORIDE EXPORT PROTEIN 1-RELATED"/>
    <property type="match status" value="1"/>
</dbReference>
<feature type="transmembrane region" description="Helical" evidence="10">
    <location>
        <begin position="423"/>
        <end position="445"/>
    </location>
</feature>
<keyword evidence="12" id="KW-1185">Reference proteome</keyword>
<evidence type="ECO:0000313" key="11">
    <source>
        <dbReference type="EMBL" id="CAK9138470.1"/>
    </source>
</evidence>
<dbReference type="GO" id="GO:0005886">
    <property type="term" value="C:plasma membrane"/>
    <property type="evidence" value="ECO:0007669"/>
    <property type="project" value="UniProtKB-SubCell"/>
</dbReference>
<feature type="transmembrane region" description="Helical" evidence="10">
    <location>
        <begin position="198"/>
        <end position="220"/>
    </location>
</feature>
<dbReference type="Pfam" id="PF02537">
    <property type="entry name" value="CRCB"/>
    <property type="match status" value="2"/>
</dbReference>
<dbReference type="PANTHER" id="PTHR28259">
    <property type="entry name" value="FLUORIDE EXPORT PROTEIN 1-RELATED"/>
    <property type="match status" value="1"/>
</dbReference>
<keyword evidence="6 10" id="KW-0472">Membrane</keyword>
<evidence type="ECO:0000256" key="9">
    <source>
        <dbReference type="SAM" id="MobiDB-lite"/>
    </source>
</evidence>
<feature type="compositionally biased region" description="Low complexity" evidence="9">
    <location>
        <begin position="31"/>
        <end position="48"/>
    </location>
</feature>
<evidence type="ECO:0000313" key="12">
    <source>
        <dbReference type="Proteomes" id="UP001642360"/>
    </source>
</evidence>
<dbReference type="GO" id="GO:1903425">
    <property type="term" value="F:fluoride transmembrane transporter activity"/>
    <property type="evidence" value="ECO:0007669"/>
    <property type="project" value="UniProtKB-ARBA"/>
</dbReference>
<evidence type="ECO:0000256" key="4">
    <source>
        <dbReference type="ARBA" id="ARBA00022692"/>
    </source>
</evidence>
<keyword evidence="3" id="KW-1003">Cell membrane</keyword>
<evidence type="ECO:0000256" key="5">
    <source>
        <dbReference type="ARBA" id="ARBA00022989"/>
    </source>
</evidence>
<feature type="transmembrane region" description="Helical" evidence="10">
    <location>
        <begin position="157"/>
        <end position="178"/>
    </location>
</feature>
<feature type="transmembrane region" description="Helical" evidence="10">
    <location>
        <begin position="263"/>
        <end position="285"/>
    </location>
</feature>
<feature type="transmembrane region" description="Helical" evidence="10">
    <location>
        <begin position="386"/>
        <end position="411"/>
    </location>
</feature>
<proteinExistence type="inferred from homology"/>
<evidence type="ECO:0000256" key="1">
    <source>
        <dbReference type="ARBA" id="ARBA00002598"/>
    </source>
</evidence>
<evidence type="ECO:0000256" key="6">
    <source>
        <dbReference type="ARBA" id="ARBA00023136"/>
    </source>
</evidence>
<comment type="function">
    <text evidence="1">Fluoride channel required for the rapid expulsion of cytoplasmic fluoride.</text>
</comment>
<sequence length="486" mass="53203">MIPFHGHSGRRIMDCEAKDSLPRPSGSFGEASSVASSLRRRSLSLSDDVPPRPDDDIESEFVSEAGDFGDRALHSNRSSGSGRLRFSFDNVVENGSVVPIPEDVLLQSYRFRFYDPTVSNTVSPVTPSTLEIICPLSSDAIAHPVNKRNEDTTELPWLLEYISCLIHLALFGILGVLTRYLLEKLFGPGGVGATSDQSYMYLDLPSNMVGSFLMGWWGVVFKRDISKVSDQLAIGLTTGYLGSLTTFSGWIQKMLDLSVEGHWVFAVLGILIGLFLAAYSIIFGIETARGAKWLLQRLIKSSTCGISSSKSNWKVDNCKRHLAVVVVLLLMLGLLYGLSGTWEIREFSSGSHGAQLWLACMVAPLGVWIRWFLARLNGRGLGKMGLLKWVPFGTLIANVLAACAMAALATVKKAVKTKTSDTVATGIQFGMLGCLSTVSTFMAEFQAMRESKNPWRAYTYAVSTILISFALGTLIYSVPVWTKAYN</sequence>
<accession>A0ABC8R0D1</accession>
<evidence type="ECO:0000256" key="2">
    <source>
        <dbReference type="ARBA" id="ARBA00004651"/>
    </source>
</evidence>
<dbReference type="Proteomes" id="UP001642360">
    <property type="component" value="Unassembled WGS sequence"/>
</dbReference>
<protein>
    <submittedName>
        <fullName evidence="11">Uncharacterized protein</fullName>
    </submittedName>
</protein>
<keyword evidence="5 10" id="KW-1133">Transmembrane helix</keyword>
<dbReference type="EMBL" id="CAUOFW020000892">
    <property type="protein sequence ID" value="CAK9138470.1"/>
    <property type="molecule type" value="Genomic_DNA"/>
</dbReference>
<comment type="caution">
    <text evidence="11">The sequence shown here is derived from an EMBL/GenBank/DDBJ whole genome shotgun (WGS) entry which is preliminary data.</text>
</comment>
<keyword evidence="4 10" id="KW-0812">Transmembrane</keyword>
<feature type="region of interest" description="Disordered" evidence="9">
    <location>
        <begin position="13"/>
        <end position="56"/>
    </location>
</feature>
<feature type="transmembrane region" description="Helical" evidence="10">
    <location>
        <begin position="322"/>
        <end position="342"/>
    </location>
</feature>
<evidence type="ECO:0000256" key="3">
    <source>
        <dbReference type="ARBA" id="ARBA00022475"/>
    </source>
</evidence>
<organism evidence="11 12">
    <name type="scientific">Ilex paraguariensis</name>
    <name type="common">yerba mate</name>
    <dbReference type="NCBI Taxonomy" id="185542"/>
    <lineage>
        <taxon>Eukaryota</taxon>
        <taxon>Viridiplantae</taxon>
        <taxon>Streptophyta</taxon>
        <taxon>Embryophyta</taxon>
        <taxon>Tracheophyta</taxon>
        <taxon>Spermatophyta</taxon>
        <taxon>Magnoliopsida</taxon>
        <taxon>eudicotyledons</taxon>
        <taxon>Gunneridae</taxon>
        <taxon>Pentapetalae</taxon>
        <taxon>asterids</taxon>
        <taxon>campanulids</taxon>
        <taxon>Aquifoliales</taxon>
        <taxon>Aquifoliaceae</taxon>
        <taxon>Ilex</taxon>
    </lineage>
</organism>
<evidence type="ECO:0000256" key="8">
    <source>
        <dbReference type="ARBA" id="ARBA00035585"/>
    </source>
</evidence>
<feature type="transmembrane region" description="Helical" evidence="10">
    <location>
        <begin position="354"/>
        <end position="374"/>
    </location>
</feature>
<feature type="transmembrane region" description="Helical" evidence="10">
    <location>
        <begin position="232"/>
        <end position="251"/>
    </location>
</feature>
<comment type="subcellular location">
    <subcellularLocation>
        <location evidence="2">Cell membrane</location>
        <topology evidence="2">Multi-pass membrane protein</topology>
    </subcellularLocation>
</comment>
<evidence type="ECO:0000256" key="7">
    <source>
        <dbReference type="ARBA" id="ARBA00035120"/>
    </source>
</evidence>
<gene>
    <name evidence="11" type="ORF">ILEXP_LOCUS5819</name>
</gene>
<name>A0ABC8R0D1_9AQUA</name>
<reference evidence="11 12" key="1">
    <citation type="submission" date="2024-02" db="EMBL/GenBank/DDBJ databases">
        <authorList>
            <person name="Vignale AGUSTIN F."/>
            <person name="Sosa J E."/>
            <person name="Modenutti C."/>
        </authorList>
    </citation>
    <scope>NUCLEOTIDE SEQUENCE [LARGE SCALE GENOMIC DNA]</scope>
</reference>
<evidence type="ECO:0000256" key="10">
    <source>
        <dbReference type="SAM" id="Phobius"/>
    </source>
</evidence>
<feature type="transmembrane region" description="Helical" evidence="10">
    <location>
        <begin position="457"/>
        <end position="478"/>
    </location>
</feature>
<comment type="catalytic activity">
    <reaction evidence="8">
        <text>fluoride(in) = fluoride(out)</text>
        <dbReference type="Rhea" id="RHEA:76159"/>
        <dbReference type="ChEBI" id="CHEBI:17051"/>
    </reaction>
    <physiologicalReaction direction="left-to-right" evidence="8">
        <dbReference type="Rhea" id="RHEA:76160"/>
    </physiologicalReaction>
</comment>
<comment type="similarity">
    <text evidence="7">Belongs to the fluoride channel Fluc/FEX (TC 1.A.43) family.</text>
</comment>
<dbReference type="AlphaFoldDB" id="A0ABC8R0D1"/>